<dbReference type="GO" id="GO:0005829">
    <property type="term" value="C:cytosol"/>
    <property type="evidence" value="ECO:0007669"/>
    <property type="project" value="TreeGrafter"/>
</dbReference>
<reference evidence="6" key="1">
    <citation type="submission" date="2022-11" db="UniProtKB">
        <authorList>
            <consortium name="EnsemblMetazoa"/>
        </authorList>
    </citation>
    <scope>IDENTIFICATION</scope>
</reference>
<organism evidence="6 7">
    <name type="scientific">Patiria miniata</name>
    <name type="common">Bat star</name>
    <name type="synonym">Asterina miniata</name>
    <dbReference type="NCBI Taxonomy" id="46514"/>
    <lineage>
        <taxon>Eukaryota</taxon>
        <taxon>Metazoa</taxon>
        <taxon>Echinodermata</taxon>
        <taxon>Eleutherozoa</taxon>
        <taxon>Asterozoa</taxon>
        <taxon>Asteroidea</taxon>
        <taxon>Valvatacea</taxon>
        <taxon>Valvatida</taxon>
        <taxon>Asterinidae</taxon>
        <taxon>Patiria</taxon>
    </lineage>
</organism>
<keyword evidence="7" id="KW-1185">Reference proteome</keyword>
<dbReference type="GO" id="GO:0000408">
    <property type="term" value="C:EKC/KEOPS complex"/>
    <property type="evidence" value="ECO:0007669"/>
    <property type="project" value="TreeGrafter"/>
</dbReference>
<dbReference type="PANTHER" id="PTHR15840">
    <property type="entry name" value="CGI-121 FAMILY MEMBER"/>
    <property type="match status" value="1"/>
</dbReference>
<dbReference type="GO" id="GO:0002949">
    <property type="term" value="P:tRNA threonylcarbamoyladenosine modification"/>
    <property type="evidence" value="ECO:0007669"/>
    <property type="project" value="TreeGrafter"/>
</dbReference>
<dbReference type="GO" id="GO:0005634">
    <property type="term" value="C:nucleus"/>
    <property type="evidence" value="ECO:0007669"/>
    <property type="project" value="UniProtKB-SubCell"/>
</dbReference>
<dbReference type="RefSeq" id="XP_038071146.1">
    <property type="nucleotide sequence ID" value="XM_038215218.1"/>
</dbReference>
<dbReference type="Pfam" id="PF08617">
    <property type="entry name" value="CGI-121"/>
    <property type="match status" value="1"/>
</dbReference>
<dbReference type="AlphaFoldDB" id="A0A914B4D3"/>
<dbReference type="GeneID" id="119740026"/>
<dbReference type="SUPFAM" id="SSF143870">
    <property type="entry name" value="PF0523-like"/>
    <property type="match status" value="1"/>
</dbReference>
<dbReference type="OMA" id="IVCRMST"/>
<evidence type="ECO:0000256" key="5">
    <source>
        <dbReference type="RuleBase" id="RU004398"/>
    </source>
</evidence>
<evidence type="ECO:0000313" key="7">
    <source>
        <dbReference type="Proteomes" id="UP000887568"/>
    </source>
</evidence>
<dbReference type="PANTHER" id="PTHR15840:SF10">
    <property type="entry name" value="EKC_KEOPS COMPLEX SUBUNIT TPRKB"/>
    <property type="match status" value="1"/>
</dbReference>
<dbReference type="Proteomes" id="UP000887568">
    <property type="component" value="Unplaced"/>
</dbReference>
<dbReference type="EnsemblMetazoa" id="XM_038215218.1">
    <property type="protein sequence ID" value="XP_038071146.1"/>
    <property type="gene ID" value="LOC119740026"/>
</dbReference>
<evidence type="ECO:0000256" key="1">
    <source>
        <dbReference type="ARBA" id="ARBA00004123"/>
    </source>
</evidence>
<name>A0A914B4D3_PATMI</name>
<comment type="subcellular location">
    <subcellularLocation>
        <location evidence="1">Nucleus</location>
    </subcellularLocation>
</comment>
<accession>A0A914B4D3</accession>
<dbReference type="Gene3D" id="3.30.2380.10">
    <property type="entry name" value="CGI121/TPRKB"/>
    <property type="match status" value="1"/>
</dbReference>
<keyword evidence="4 5" id="KW-0539">Nucleus</keyword>
<evidence type="ECO:0000256" key="4">
    <source>
        <dbReference type="ARBA" id="ARBA00023242"/>
    </source>
</evidence>
<dbReference type="OrthoDB" id="329139at2759"/>
<evidence type="ECO:0000313" key="6">
    <source>
        <dbReference type="EnsemblMetazoa" id="XP_038071146.1"/>
    </source>
</evidence>
<evidence type="ECO:0000256" key="3">
    <source>
        <dbReference type="ARBA" id="ARBA00022694"/>
    </source>
</evidence>
<dbReference type="InterPro" id="IPR013926">
    <property type="entry name" value="CGI121/TPRKB"/>
</dbReference>
<proteinExistence type="inferred from homology"/>
<protein>
    <submittedName>
        <fullName evidence="6">Uncharacterized protein</fullName>
    </submittedName>
</protein>
<comment type="similarity">
    <text evidence="2 5">Belongs to the CGI121/TPRKB family.</text>
</comment>
<sequence>MKNCFVKMSTSEFAVRFRLELFPEIAVCVALFKDVKNVDEIKNSIVARKLDAALLTPKMIVNPFQVLIAVNKALHVRKHGLRMHTRNINSEVLFNLSPMKNISACFQQFGFSKEDTGLLAVTVDDDSMDKMKAVEGVVDGSMASVDELSSFTDESLIKQVYKIHEEELCVCSVLDAVVSRMAGKEVL</sequence>
<dbReference type="InterPro" id="IPR036504">
    <property type="entry name" value="CGI121/TPRKB_sf"/>
</dbReference>
<keyword evidence="3" id="KW-0819">tRNA processing</keyword>
<evidence type="ECO:0000256" key="2">
    <source>
        <dbReference type="ARBA" id="ARBA00005546"/>
    </source>
</evidence>